<feature type="compositionally biased region" description="Basic residues" evidence="1">
    <location>
        <begin position="22"/>
        <end position="45"/>
    </location>
</feature>
<feature type="non-terminal residue" evidence="2">
    <location>
        <position position="1"/>
    </location>
</feature>
<protein>
    <submittedName>
        <fullName evidence="2">Uncharacterized protein</fullName>
    </submittedName>
</protein>
<name>A0A6J4NB64_9ACTN</name>
<feature type="compositionally biased region" description="Low complexity" evidence="1">
    <location>
        <begin position="92"/>
        <end position="101"/>
    </location>
</feature>
<evidence type="ECO:0000256" key="1">
    <source>
        <dbReference type="SAM" id="MobiDB-lite"/>
    </source>
</evidence>
<feature type="compositionally biased region" description="Basic and acidic residues" evidence="1">
    <location>
        <begin position="1"/>
        <end position="16"/>
    </location>
</feature>
<evidence type="ECO:0000313" key="2">
    <source>
        <dbReference type="EMBL" id="CAA9379318.1"/>
    </source>
</evidence>
<feature type="non-terminal residue" evidence="2">
    <location>
        <position position="158"/>
    </location>
</feature>
<dbReference type="EMBL" id="CADCUM010000067">
    <property type="protein sequence ID" value="CAA9379318.1"/>
    <property type="molecule type" value="Genomic_DNA"/>
</dbReference>
<feature type="compositionally biased region" description="Basic and acidic residues" evidence="1">
    <location>
        <begin position="46"/>
        <end position="62"/>
    </location>
</feature>
<sequence>VPAELDRPPPRPDGPRDLGLGQRRRLPLGPRRRLHPRAGPRRAGVRRPDDRRHRARPRDGTHPVRRRDPRRSGRRGQDPDPAGLRHPRRLPARAGGRAGAASYRVPEVHDGHAAHPGPHGVRQAGDQAAGRGIGPDVHDLSDVLHGPALDGRLRQLRL</sequence>
<dbReference type="AlphaFoldDB" id="A0A6J4NB64"/>
<gene>
    <name evidence="2" type="ORF">AVDCRST_MAG32-1416</name>
</gene>
<accession>A0A6J4NB64</accession>
<reference evidence="2" key="1">
    <citation type="submission" date="2020-02" db="EMBL/GenBank/DDBJ databases">
        <authorList>
            <person name="Meier V. D."/>
        </authorList>
    </citation>
    <scope>NUCLEOTIDE SEQUENCE</scope>
    <source>
        <strain evidence="2">AVDCRST_MAG32</strain>
    </source>
</reference>
<organism evidence="2">
    <name type="scientific">uncultured Nocardioides sp</name>
    <dbReference type="NCBI Taxonomy" id="198441"/>
    <lineage>
        <taxon>Bacteria</taxon>
        <taxon>Bacillati</taxon>
        <taxon>Actinomycetota</taxon>
        <taxon>Actinomycetes</taxon>
        <taxon>Propionibacteriales</taxon>
        <taxon>Nocardioidaceae</taxon>
        <taxon>Nocardioides</taxon>
        <taxon>environmental samples</taxon>
    </lineage>
</organism>
<feature type="compositionally biased region" description="Basic residues" evidence="1">
    <location>
        <begin position="63"/>
        <end position="74"/>
    </location>
</feature>
<proteinExistence type="predicted"/>
<feature type="region of interest" description="Disordered" evidence="1">
    <location>
        <begin position="1"/>
        <end position="139"/>
    </location>
</feature>